<proteinExistence type="predicted"/>
<name>A0AAD9Q5T7_ACRCE</name>
<comment type="caution">
    <text evidence="1">The sequence shown here is derived from an EMBL/GenBank/DDBJ whole genome shotgun (WGS) entry which is preliminary data.</text>
</comment>
<protein>
    <submittedName>
        <fullName evidence="1">Uncharacterized protein</fullName>
    </submittedName>
</protein>
<evidence type="ECO:0000313" key="2">
    <source>
        <dbReference type="Proteomes" id="UP001249851"/>
    </source>
</evidence>
<dbReference type="Proteomes" id="UP001249851">
    <property type="component" value="Unassembled WGS sequence"/>
</dbReference>
<accession>A0AAD9Q5T7</accession>
<keyword evidence="2" id="KW-1185">Reference proteome</keyword>
<organism evidence="1 2">
    <name type="scientific">Acropora cervicornis</name>
    <name type="common">Staghorn coral</name>
    <dbReference type="NCBI Taxonomy" id="6130"/>
    <lineage>
        <taxon>Eukaryota</taxon>
        <taxon>Metazoa</taxon>
        <taxon>Cnidaria</taxon>
        <taxon>Anthozoa</taxon>
        <taxon>Hexacorallia</taxon>
        <taxon>Scleractinia</taxon>
        <taxon>Astrocoeniina</taxon>
        <taxon>Acroporidae</taxon>
        <taxon>Acropora</taxon>
    </lineage>
</organism>
<sequence length="212" mass="24012">MGVLEDMKCLTVLKRGKDLKYHIKDCQEYECDIPGFGKLFNQKRQGTRTSSVSNVLNVKISSEVIKTDVTRFKCIVEDAERAPTLFENFKIPLARFGSFVFLSFYIICSEDFLSASAAKSMHASSSKHEGELLGWIAGSFSEHNSGISVSPDVGAGKKIVFDALPDKMKTFLQRETSDTVLKPWKHCYQIYKIVNNWPPEHNPKDFFIQAKE</sequence>
<evidence type="ECO:0000313" key="1">
    <source>
        <dbReference type="EMBL" id="KAK2555163.1"/>
    </source>
</evidence>
<reference evidence="1" key="2">
    <citation type="journal article" date="2023" name="Science">
        <title>Genomic signatures of disease resistance in endangered staghorn corals.</title>
        <authorList>
            <person name="Vollmer S.V."/>
            <person name="Selwyn J.D."/>
            <person name="Despard B.A."/>
            <person name="Roesel C.L."/>
        </authorList>
    </citation>
    <scope>NUCLEOTIDE SEQUENCE</scope>
    <source>
        <strain evidence="1">K2</strain>
    </source>
</reference>
<reference evidence="1" key="1">
    <citation type="journal article" date="2023" name="G3 (Bethesda)">
        <title>Whole genome assembly and annotation of the endangered Caribbean coral Acropora cervicornis.</title>
        <authorList>
            <person name="Selwyn J.D."/>
            <person name="Vollmer S.V."/>
        </authorList>
    </citation>
    <scope>NUCLEOTIDE SEQUENCE</scope>
    <source>
        <strain evidence="1">K2</strain>
    </source>
</reference>
<dbReference type="EMBL" id="JARQWQ010000064">
    <property type="protein sequence ID" value="KAK2555163.1"/>
    <property type="molecule type" value="Genomic_DNA"/>
</dbReference>
<dbReference type="AlphaFoldDB" id="A0AAD9Q5T7"/>
<gene>
    <name evidence="1" type="ORF">P5673_023138</name>
</gene>